<reference evidence="3 4" key="1">
    <citation type="journal article" date="2018" name="FEMS Microbiol. Ecol.">
        <title>Co-invading symbiotic mutualists of Medicago polymorpha retain high ancestral diversity and contain diverse accessory genomes.</title>
        <authorList>
            <person name="Porter S.S."/>
            <person name="Faber-Hammond J.J."/>
            <person name="Friesen M.L."/>
        </authorList>
    </citation>
    <scope>NUCLEOTIDE SEQUENCE [LARGE SCALE GENOMIC DNA]</scope>
    <source>
        <strain evidence="3 4">Str16</strain>
    </source>
</reference>
<dbReference type="Pfam" id="PF04273">
    <property type="entry name" value="BLH_phosphatase"/>
    <property type="match status" value="1"/>
</dbReference>
<dbReference type="NCBIfam" id="TIGR01244">
    <property type="entry name" value="TIGR01244 family sulfur transferase"/>
    <property type="match status" value="1"/>
</dbReference>
<sequence length="432" mass="47689">MRITAISDKLSVSPQLSVEDIPSLRDRGFKTLINNRPDNEDTSQPNMQAERQEAKHCGFTYAFIPVRADTITEADVRAFQRAVDESDGPVLAHCQTGRRSLNLHLIGEVLDGRMSADEAVAFGRSRGFDTSAAAAWLKQHAARRPQVKGFFDKRTWSVQYVVSDPETGKCAIIDPVLDFDERAGATATINADAILDYVCGNGLTVEWILDTHPHADHFSAAQYLKEKTGAQTAIGERVVDVQKLWQEIYNSSGLATDGSQWDRLFADGEAFKVGSIDAKVLFSPGHTLASITYVIGDAAFVHDTLFLPDSGTARADFPGGDARVLWNSIQEILALPDETRIFTGHDYQPDGRAPRWESTVAEQKKSNPHLAGVSEEEFVVLRTHRDKTLPMPKLILHALQVNIRGGRLPEPEANGKRYLKFPLDALQGAAWE</sequence>
<dbReference type="CDD" id="cd14503">
    <property type="entry name" value="PTP-bact"/>
    <property type="match status" value="1"/>
</dbReference>
<dbReference type="InterPro" id="IPR044528">
    <property type="entry name" value="POD-like_MBL-fold"/>
</dbReference>
<dbReference type="SMART" id="SM00849">
    <property type="entry name" value="Lactamase_B"/>
    <property type="match status" value="1"/>
</dbReference>
<keyword evidence="4" id="KW-1185">Reference proteome</keyword>
<dbReference type="InterPro" id="IPR005939">
    <property type="entry name" value="BLH_phosphatase-like"/>
</dbReference>
<dbReference type="Gene3D" id="3.90.190.10">
    <property type="entry name" value="Protein tyrosine phosphatase superfamily"/>
    <property type="match status" value="1"/>
</dbReference>
<dbReference type="RefSeq" id="WP_101780141.1">
    <property type="nucleotide sequence ID" value="NZ_NBUC01000176.1"/>
</dbReference>
<evidence type="ECO:0000256" key="1">
    <source>
        <dbReference type="ARBA" id="ARBA00022723"/>
    </source>
</evidence>
<organism evidence="3 4">
    <name type="scientific">Sinorhizobium medicae</name>
    <dbReference type="NCBI Taxonomy" id="110321"/>
    <lineage>
        <taxon>Bacteria</taxon>
        <taxon>Pseudomonadati</taxon>
        <taxon>Pseudomonadota</taxon>
        <taxon>Alphaproteobacteria</taxon>
        <taxon>Hyphomicrobiales</taxon>
        <taxon>Rhizobiaceae</taxon>
        <taxon>Sinorhizobium/Ensifer group</taxon>
        <taxon>Sinorhizobium</taxon>
    </lineage>
</organism>
<evidence type="ECO:0000259" key="2">
    <source>
        <dbReference type="SMART" id="SM00849"/>
    </source>
</evidence>
<evidence type="ECO:0000313" key="3">
    <source>
        <dbReference type="EMBL" id="PLT92959.1"/>
    </source>
</evidence>
<dbReference type="NCBIfam" id="NF040641">
    <property type="entry name" value="bifunc_ST_SDO"/>
    <property type="match status" value="1"/>
</dbReference>
<dbReference type="Gene3D" id="3.60.15.10">
    <property type="entry name" value="Ribonuclease Z/Hydroxyacylglutathione hydrolase-like"/>
    <property type="match status" value="1"/>
</dbReference>
<dbReference type="InterPro" id="IPR053449">
    <property type="entry name" value="MBL-like_hydrolase"/>
</dbReference>
<feature type="domain" description="Metallo-beta-lactamase" evidence="2">
    <location>
        <begin position="156"/>
        <end position="345"/>
    </location>
</feature>
<keyword evidence="1" id="KW-0479">Metal-binding</keyword>
<dbReference type="InterPro" id="IPR051682">
    <property type="entry name" value="Mito_Persulfide_Diox"/>
</dbReference>
<dbReference type="Proteomes" id="UP001190825">
    <property type="component" value="Unassembled WGS sequence"/>
</dbReference>
<comment type="caution">
    <text evidence="3">The sequence shown here is derived from an EMBL/GenBank/DDBJ whole genome shotgun (WGS) entry which is preliminary data.</text>
</comment>
<dbReference type="PANTHER" id="PTHR43084">
    <property type="entry name" value="PERSULFIDE DIOXYGENASE ETHE1"/>
    <property type="match status" value="1"/>
</dbReference>
<dbReference type="InterPro" id="IPR001279">
    <property type="entry name" value="Metallo-B-lactamas"/>
</dbReference>
<dbReference type="EMBL" id="NBUC01000176">
    <property type="protein sequence ID" value="PLT92959.1"/>
    <property type="molecule type" value="Genomic_DNA"/>
</dbReference>
<dbReference type="CDD" id="cd07724">
    <property type="entry name" value="POD-like_MBL-fold"/>
    <property type="match status" value="1"/>
</dbReference>
<name>A0ABX4TCD2_9HYPH</name>
<dbReference type="PANTHER" id="PTHR43084:SF1">
    <property type="entry name" value="PERSULFIDE DIOXYGENASE ETHE1, MITOCHONDRIAL"/>
    <property type="match status" value="1"/>
</dbReference>
<dbReference type="InterPro" id="IPR036866">
    <property type="entry name" value="RibonucZ/Hydroxyglut_hydro"/>
</dbReference>
<dbReference type="Pfam" id="PF00753">
    <property type="entry name" value="Lactamase_B"/>
    <property type="match status" value="1"/>
</dbReference>
<dbReference type="SUPFAM" id="SSF52799">
    <property type="entry name" value="(Phosphotyrosine protein) phosphatases II"/>
    <property type="match status" value="1"/>
</dbReference>
<dbReference type="InterPro" id="IPR029021">
    <property type="entry name" value="Prot-tyrosine_phosphatase-like"/>
</dbReference>
<gene>
    <name evidence="3" type="ORF">BMJ33_32440</name>
</gene>
<dbReference type="SUPFAM" id="SSF56281">
    <property type="entry name" value="Metallo-hydrolase/oxidoreductase"/>
    <property type="match status" value="1"/>
</dbReference>
<proteinExistence type="predicted"/>
<evidence type="ECO:0000313" key="4">
    <source>
        <dbReference type="Proteomes" id="UP001190825"/>
    </source>
</evidence>
<accession>A0ABX4TCD2</accession>
<protein>
    <submittedName>
        <fullName evidence="3">TIGR01244 family protein</fullName>
    </submittedName>
</protein>